<organism evidence="1">
    <name type="scientific">Pseudomonas peradeniyensis</name>
    <dbReference type="NCBI Taxonomy" id="2745488"/>
    <lineage>
        <taxon>Bacteria</taxon>
        <taxon>Pseudomonadati</taxon>
        <taxon>Pseudomonadota</taxon>
        <taxon>Gammaproteobacteria</taxon>
        <taxon>Pseudomonadales</taxon>
        <taxon>Pseudomonadaceae</taxon>
        <taxon>Pseudomonas</taxon>
    </lineage>
</organism>
<dbReference type="AlphaFoldDB" id="A0A923JYG6"/>
<reference evidence="1" key="2">
    <citation type="submission" date="2020-07" db="EMBL/GenBank/DDBJ databases">
        <authorList>
            <person name="Lood C."/>
            <person name="Girard L."/>
        </authorList>
    </citation>
    <scope>NUCLEOTIDE SEQUENCE</scope>
    <source>
        <strain evidence="1">BW13M1</strain>
    </source>
</reference>
<evidence type="ECO:0000313" key="1">
    <source>
        <dbReference type="EMBL" id="MBC3444414.1"/>
    </source>
</evidence>
<reference evidence="1" key="1">
    <citation type="journal article" date="2020" name="Microorganisms">
        <title>Reliable Identification of Environmental Pseudomonas Isolates Using the rpoD Gene.</title>
        <authorList>
            <consortium name="The Broad Institute Genome Sequencing Platform"/>
            <person name="Girard L."/>
            <person name="Lood C."/>
            <person name="Rokni-Zadeh H."/>
            <person name="van Noort V."/>
            <person name="Lavigne R."/>
            <person name="De Mot R."/>
        </authorList>
    </citation>
    <scope>NUCLEOTIDE SEQUENCE</scope>
    <source>
        <strain evidence="1">BW13M1</strain>
    </source>
</reference>
<protein>
    <submittedName>
        <fullName evidence="1">Type II toxin-antitoxin system PemK/MazF family toxin</fullName>
    </submittedName>
</protein>
<name>A0A923JYG6_9PSED</name>
<sequence length="71" mass="8495">MHKSGRGWHVHLPADLIQDLPYFKQQERWAKADLVAQVSRERLFKPRALNRGYLDQVLDREIIERIQRAMV</sequence>
<comment type="caution">
    <text evidence="1">The sequence shown here is derived from an EMBL/GenBank/DDBJ whole genome shotgun (WGS) entry which is preliminary data.</text>
</comment>
<proteinExistence type="predicted"/>
<dbReference type="EMBL" id="JABWRJ010000001">
    <property type="protein sequence ID" value="MBC3444414.1"/>
    <property type="molecule type" value="Genomic_DNA"/>
</dbReference>
<accession>A0A923JYG6</accession>
<gene>
    <name evidence="1" type="ORF">HU751_01430</name>
</gene>